<reference evidence="3 4" key="1">
    <citation type="submission" date="2020-03" db="EMBL/GenBank/DDBJ databases">
        <title>Leucobacter sp. nov., isolated from beetles.</title>
        <authorList>
            <person name="Hyun D.-W."/>
            <person name="Bae J.-W."/>
        </authorList>
    </citation>
    <scope>NUCLEOTIDE SEQUENCE [LARGE SCALE GENOMIC DNA]</scope>
    <source>
        <strain evidence="3 4">HDW9B</strain>
    </source>
</reference>
<organism evidence="3 4">
    <name type="scientific">Leucobacter insecticola</name>
    <dbReference type="NCBI Taxonomy" id="2714934"/>
    <lineage>
        <taxon>Bacteria</taxon>
        <taxon>Bacillati</taxon>
        <taxon>Actinomycetota</taxon>
        <taxon>Actinomycetes</taxon>
        <taxon>Micrococcales</taxon>
        <taxon>Microbacteriaceae</taxon>
        <taxon>Leucobacter</taxon>
    </lineage>
</organism>
<accession>A0A6G8FGS6</accession>
<name>A0A6G8FGS6_9MICO</name>
<keyword evidence="4" id="KW-1185">Reference proteome</keyword>
<dbReference type="KEGG" id="lins:G7067_02630"/>
<keyword evidence="2" id="KW-1133">Transmembrane helix</keyword>
<evidence type="ECO:0000313" key="4">
    <source>
        <dbReference type="Proteomes" id="UP000501387"/>
    </source>
</evidence>
<proteinExistence type="predicted"/>
<dbReference type="RefSeq" id="WP_166321755.1">
    <property type="nucleotide sequence ID" value="NZ_CP049934.1"/>
</dbReference>
<dbReference type="AlphaFoldDB" id="A0A6G8FGS6"/>
<gene>
    <name evidence="3" type="ORF">G7067_02630</name>
</gene>
<feature type="transmembrane region" description="Helical" evidence="2">
    <location>
        <begin position="137"/>
        <end position="158"/>
    </location>
</feature>
<sequence length="213" mass="23584">MNWGQTRRRKKPPRRDWAAPWVFGTVSLMFAAPMLYYLWAIGTGRALYDGQQMLVVFLLGAAAVALLSWIPHVVLIGDGYLPKFSHDKNTPFTFWYFVITLGICAMLLGLAPVLPLLDGYRFADDGLTLTRGPQSMPIALWIVAPPVWALSALLSYLIGRGLWRHYRPETQERSDPALHALAARSSQRFAGGCPPPMRSGKSAQSGQRSGGLN</sequence>
<dbReference type="EMBL" id="CP049934">
    <property type="protein sequence ID" value="QIM15554.1"/>
    <property type="molecule type" value="Genomic_DNA"/>
</dbReference>
<feature type="region of interest" description="Disordered" evidence="1">
    <location>
        <begin position="188"/>
        <end position="213"/>
    </location>
</feature>
<evidence type="ECO:0000256" key="1">
    <source>
        <dbReference type="SAM" id="MobiDB-lite"/>
    </source>
</evidence>
<evidence type="ECO:0000313" key="3">
    <source>
        <dbReference type="EMBL" id="QIM15554.1"/>
    </source>
</evidence>
<keyword evidence="2" id="KW-0472">Membrane</keyword>
<protein>
    <submittedName>
        <fullName evidence="3">Uncharacterized protein</fullName>
    </submittedName>
</protein>
<keyword evidence="2" id="KW-0812">Transmembrane</keyword>
<evidence type="ECO:0000256" key="2">
    <source>
        <dbReference type="SAM" id="Phobius"/>
    </source>
</evidence>
<feature type="transmembrane region" description="Helical" evidence="2">
    <location>
        <begin position="93"/>
        <end position="117"/>
    </location>
</feature>
<dbReference type="Proteomes" id="UP000501387">
    <property type="component" value="Chromosome"/>
</dbReference>
<feature type="transmembrane region" description="Helical" evidence="2">
    <location>
        <begin position="53"/>
        <end position="81"/>
    </location>
</feature>
<feature type="transmembrane region" description="Helical" evidence="2">
    <location>
        <begin position="21"/>
        <end position="41"/>
    </location>
</feature>